<organism evidence="2 3">
    <name type="scientific">Necator americanus</name>
    <name type="common">Human hookworm</name>
    <dbReference type="NCBI Taxonomy" id="51031"/>
    <lineage>
        <taxon>Eukaryota</taxon>
        <taxon>Metazoa</taxon>
        <taxon>Ecdysozoa</taxon>
        <taxon>Nematoda</taxon>
        <taxon>Chromadorea</taxon>
        <taxon>Rhabditida</taxon>
        <taxon>Rhabditina</taxon>
        <taxon>Rhabditomorpha</taxon>
        <taxon>Strongyloidea</taxon>
        <taxon>Ancylostomatidae</taxon>
        <taxon>Bunostominae</taxon>
        <taxon>Necator</taxon>
    </lineage>
</organism>
<dbReference type="Proteomes" id="UP001303046">
    <property type="component" value="Unassembled WGS sequence"/>
</dbReference>
<evidence type="ECO:0000313" key="2">
    <source>
        <dbReference type="EMBL" id="KAK6764556.1"/>
    </source>
</evidence>
<accession>A0ABR1EPG4</accession>
<evidence type="ECO:0000313" key="1">
    <source>
        <dbReference type="EMBL" id="KAK6764554.1"/>
    </source>
</evidence>
<sequence>MENRYEDVVFQLPRQGHECAPHCFEARCHRFRLIQEPHHSKEDFRNLHEGSVKLLKGLFGHNTSIFVRRYTHLRTQPNSETVCDYFGLVNLLHETADFSAVTLEQMGCFAQICELTATENDIRLLRKIEDDLQMSIEGLSAEIQRESNSSRSYSVNQLSQGNKQTRHFNLFSLWRSQELQLHH</sequence>
<dbReference type="EMBL" id="JAVFWL010000006">
    <property type="protein sequence ID" value="KAK6764554.1"/>
    <property type="molecule type" value="Genomic_DNA"/>
</dbReference>
<keyword evidence="3" id="KW-1185">Reference proteome</keyword>
<dbReference type="EMBL" id="JAVFWL010000006">
    <property type="protein sequence ID" value="KAK6764556.1"/>
    <property type="molecule type" value="Genomic_DNA"/>
</dbReference>
<gene>
    <name evidence="2" type="primary">Necator_chrX.g24925</name>
    <name evidence="1" type="synonym">Necator_chrX.g24923</name>
    <name evidence="1" type="ORF">RB195_024758</name>
    <name evidence="2" type="ORF">RB195_024760</name>
</gene>
<proteinExistence type="predicted"/>
<name>A0ABR1EPG4_NECAM</name>
<protein>
    <recommendedName>
        <fullName evidence="4">Retrotransposon gag domain-containing protein</fullName>
    </recommendedName>
</protein>
<evidence type="ECO:0008006" key="4">
    <source>
        <dbReference type="Google" id="ProtNLM"/>
    </source>
</evidence>
<comment type="caution">
    <text evidence="2">The sequence shown here is derived from an EMBL/GenBank/DDBJ whole genome shotgun (WGS) entry which is preliminary data.</text>
</comment>
<evidence type="ECO:0000313" key="3">
    <source>
        <dbReference type="Proteomes" id="UP001303046"/>
    </source>
</evidence>
<reference evidence="2 3" key="1">
    <citation type="submission" date="2023-08" db="EMBL/GenBank/DDBJ databases">
        <title>A Necator americanus chromosomal reference genome.</title>
        <authorList>
            <person name="Ilik V."/>
            <person name="Petrzelkova K.J."/>
            <person name="Pardy F."/>
            <person name="Fuh T."/>
            <person name="Niatou-Singa F.S."/>
            <person name="Gouil Q."/>
            <person name="Baker L."/>
            <person name="Ritchie M.E."/>
            <person name="Jex A.R."/>
            <person name="Gazzola D."/>
            <person name="Li H."/>
            <person name="Toshio Fujiwara R."/>
            <person name="Zhan B."/>
            <person name="Aroian R.V."/>
            <person name="Pafco B."/>
            <person name="Schwarz E.M."/>
        </authorList>
    </citation>
    <scope>NUCLEOTIDE SEQUENCE [LARGE SCALE GENOMIC DNA]</scope>
    <source>
        <strain evidence="2 3">Aroian</strain>
        <tissue evidence="2">Whole animal</tissue>
    </source>
</reference>